<dbReference type="PANTHER" id="PTHR43364:SF1">
    <property type="entry name" value="OXIDOREDUCTASE YDHF"/>
    <property type="match status" value="1"/>
</dbReference>
<dbReference type="GO" id="GO:0005829">
    <property type="term" value="C:cytosol"/>
    <property type="evidence" value="ECO:0007669"/>
    <property type="project" value="TreeGrafter"/>
</dbReference>
<gene>
    <name evidence="3" type="ORF">LX77_01281</name>
</gene>
<feature type="coiled-coil region" evidence="1">
    <location>
        <begin position="216"/>
        <end position="243"/>
    </location>
</feature>
<dbReference type="AlphaFoldDB" id="A0A327SB44"/>
<dbReference type="PANTHER" id="PTHR43364">
    <property type="entry name" value="NADH-SPECIFIC METHYLGLYOXAL REDUCTASE-RELATED"/>
    <property type="match status" value="1"/>
</dbReference>
<accession>A0A327SB44</accession>
<reference evidence="3 4" key="1">
    <citation type="submission" date="2018-06" db="EMBL/GenBank/DDBJ databases">
        <title>Genomic Encyclopedia of Archaeal and Bacterial Type Strains, Phase II (KMG-II): from individual species to whole genera.</title>
        <authorList>
            <person name="Goeker M."/>
        </authorList>
    </citation>
    <scope>NUCLEOTIDE SEQUENCE [LARGE SCALE GENOMIC DNA]</scope>
    <source>
        <strain evidence="3 4">DSM 12408</strain>
    </source>
</reference>
<keyword evidence="4" id="KW-1185">Reference proteome</keyword>
<comment type="caution">
    <text evidence="3">The sequence shown here is derived from an EMBL/GenBank/DDBJ whole genome shotgun (WGS) entry which is preliminary data.</text>
</comment>
<feature type="domain" description="NADP-dependent oxidoreductase" evidence="2">
    <location>
        <begin position="15"/>
        <end position="284"/>
    </location>
</feature>
<evidence type="ECO:0000313" key="4">
    <source>
        <dbReference type="Proteomes" id="UP000248987"/>
    </source>
</evidence>
<dbReference type="Proteomes" id="UP000248987">
    <property type="component" value="Unassembled WGS sequence"/>
</dbReference>
<evidence type="ECO:0000313" key="3">
    <source>
        <dbReference type="EMBL" id="RAJ25865.1"/>
    </source>
</evidence>
<dbReference type="InterPro" id="IPR023210">
    <property type="entry name" value="NADP_OxRdtase_dom"/>
</dbReference>
<dbReference type="InterPro" id="IPR050523">
    <property type="entry name" value="AKR_Detox_Biosynth"/>
</dbReference>
<dbReference type="CDD" id="cd19092">
    <property type="entry name" value="AKR_BsYcsN_EcYdhF-like"/>
    <property type="match status" value="1"/>
</dbReference>
<dbReference type="Gene3D" id="3.20.20.100">
    <property type="entry name" value="NADP-dependent oxidoreductase domain"/>
    <property type="match status" value="1"/>
</dbReference>
<keyword evidence="1" id="KW-0175">Coiled coil</keyword>
<sequence length="297" mass="33929">MNLISKPIMSTNYSRIIAGTMTWGRWGKQLSTNEMVGLMQFCTEQGITTFDHADIYGAYTTEAEFGKAFTKSRIKRENIQLISKCGIQYLSENRNNTVKHYDYSKDYIIWSVETSLKHLQTEYLDLLLLHRPSPLMQPDEISEAIETLKHQGKIRSFGVSNFTPSQIDLISKNSAVEVNQIEFSLTQHTAMHDGSLDHMLLNGTTPMAWSPLGTVFKNDDEQHRRIHKQLDELKEKYNATEDQLVLAWILKHPAKIHPVVGTTTKKRLENAVKAVAIDLELEDWFLILVACQGHKVP</sequence>
<name>A0A327SB44_9FLAO</name>
<dbReference type="SUPFAM" id="SSF51430">
    <property type="entry name" value="NAD(P)-linked oxidoreductase"/>
    <property type="match status" value="1"/>
</dbReference>
<proteinExistence type="predicted"/>
<dbReference type="InterPro" id="IPR036812">
    <property type="entry name" value="NAD(P)_OxRdtase_dom_sf"/>
</dbReference>
<organism evidence="3 4">
    <name type="scientific">Gelidibacter algens</name>
    <dbReference type="NCBI Taxonomy" id="49280"/>
    <lineage>
        <taxon>Bacteria</taxon>
        <taxon>Pseudomonadati</taxon>
        <taxon>Bacteroidota</taxon>
        <taxon>Flavobacteriia</taxon>
        <taxon>Flavobacteriales</taxon>
        <taxon>Flavobacteriaceae</taxon>
        <taxon>Gelidibacter</taxon>
    </lineage>
</organism>
<protein>
    <submittedName>
        <fullName evidence="3">Putative oxidoreductase</fullName>
    </submittedName>
</protein>
<dbReference type="EMBL" id="QLLQ01000003">
    <property type="protein sequence ID" value="RAJ25865.1"/>
    <property type="molecule type" value="Genomic_DNA"/>
</dbReference>
<dbReference type="Pfam" id="PF00248">
    <property type="entry name" value="Aldo_ket_red"/>
    <property type="match status" value="1"/>
</dbReference>
<evidence type="ECO:0000259" key="2">
    <source>
        <dbReference type="Pfam" id="PF00248"/>
    </source>
</evidence>
<evidence type="ECO:0000256" key="1">
    <source>
        <dbReference type="SAM" id="Coils"/>
    </source>
</evidence>